<keyword evidence="2" id="KW-1185">Reference proteome</keyword>
<dbReference type="PROSITE" id="PS51257">
    <property type="entry name" value="PROKAR_LIPOPROTEIN"/>
    <property type="match status" value="1"/>
</dbReference>
<evidence type="ECO:0008006" key="3">
    <source>
        <dbReference type="Google" id="ProtNLM"/>
    </source>
</evidence>
<sequence length="208" mass="24325">MSKHFFCLAILLLFLSCTDKNDKIFTSEIKSDTTKSYHKKEKTKPLFDTILNEGNVILYGDTTIQKDKIRRVLIKFEPYIAFDDYKVNIENVKAKLDLDSHELGKQFRTVIRECYNDSENLFAGHYTFATWGCGSPCQMNVLIDRRTGKIYDAPDSSVGSEYKKNSRMLIINPPEEENYYYNDCIFCKPEIYILNETTKKFEKKEPLQ</sequence>
<dbReference type="OrthoDB" id="8757135at2"/>
<name>A0A562KRV1_9FLAO</name>
<reference evidence="1 2" key="1">
    <citation type="journal article" date="2015" name="Stand. Genomic Sci.">
        <title>Genomic Encyclopedia of Bacterial and Archaeal Type Strains, Phase III: the genomes of soil and plant-associated and newly described type strains.</title>
        <authorList>
            <person name="Whitman W.B."/>
            <person name="Woyke T."/>
            <person name="Klenk H.P."/>
            <person name="Zhou Y."/>
            <person name="Lilburn T.G."/>
            <person name="Beck B.J."/>
            <person name="De Vos P."/>
            <person name="Vandamme P."/>
            <person name="Eisen J.A."/>
            <person name="Garrity G."/>
            <person name="Hugenholtz P."/>
            <person name="Kyrpides N.C."/>
        </authorList>
    </citation>
    <scope>NUCLEOTIDE SEQUENCE [LARGE SCALE GENOMIC DNA]</scope>
    <source>
        <strain evidence="1 2">CGMCC 1.6844</strain>
    </source>
</reference>
<organism evidence="1 2">
    <name type="scientific">Flavobacterium cheniae</name>
    <dbReference type="NCBI Taxonomy" id="295428"/>
    <lineage>
        <taxon>Bacteria</taxon>
        <taxon>Pseudomonadati</taxon>
        <taxon>Bacteroidota</taxon>
        <taxon>Flavobacteriia</taxon>
        <taxon>Flavobacteriales</taxon>
        <taxon>Flavobacteriaceae</taxon>
        <taxon>Flavobacterium</taxon>
    </lineage>
</organism>
<dbReference type="AlphaFoldDB" id="A0A562KRV1"/>
<comment type="caution">
    <text evidence="1">The sequence shown here is derived from an EMBL/GenBank/DDBJ whole genome shotgun (WGS) entry which is preliminary data.</text>
</comment>
<evidence type="ECO:0000313" key="2">
    <source>
        <dbReference type="Proteomes" id="UP000315312"/>
    </source>
</evidence>
<protein>
    <recommendedName>
        <fullName evidence="3">Lipoprotein</fullName>
    </recommendedName>
</protein>
<gene>
    <name evidence="1" type="ORF">IP97_00005</name>
</gene>
<dbReference type="EMBL" id="VLKM01000001">
    <property type="protein sequence ID" value="TWH98066.1"/>
    <property type="molecule type" value="Genomic_DNA"/>
</dbReference>
<evidence type="ECO:0000313" key="1">
    <source>
        <dbReference type="EMBL" id="TWH98066.1"/>
    </source>
</evidence>
<dbReference type="Proteomes" id="UP000315312">
    <property type="component" value="Unassembled WGS sequence"/>
</dbReference>
<accession>A0A562KRV1</accession>
<dbReference type="RefSeq" id="WP_133607077.1">
    <property type="nucleotide sequence ID" value="NZ_SNZC01000001.1"/>
</dbReference>
<proteinExistence type="predicted"/>